<dbReference type="eggNOG" id="COG0730">
    <property type="taxonomic scope" value="Bacteria"/>
</dbReference>
<dbReference type="HOGENOM" id="CLU_045498_7_0_0"/>
<comment type="similarity">
    <text evidence="2 8">Belongs to the 4-toluene sulfonate uptake permease (TSUP) (TC 2.A.102) family.</text>
</comment>
<dbReference type="GO" id="GO:0005886">
    <property type="term" value="C:plasma membrane"/>
    <property type="evidence" value="ECO:0007669"/>
    <property type="project" value="UniProtKB-SubCell"/>
</dbReference>
<evidence type="ECO:0000256" key="8">
    <source>
        <dbReference type="RuleBase" id="RU363041"/>
    </source>
</evidence>
<dbReference type="EMBL" id="CP007028">
    <property type="protein sequence ID" value="AHE95923.1"/>
    <property type="molecule type" value="Genomic_DNA"/>
</dbReference>
<dbReference type="InterPro" id="IPR002781">
    <property type="entry name" value="TM_pro_TauE-like"/>
</dbReference>
<sequence>METYLIPILASIVAGFINAIAGGGTLITFPALVFAGLDPLSANITNTVALWLGPFTSALSYRKTLRENFSTLKTFLPPSLLGALLGAFLLIHTPSETFKKAVPFLIGFATLLLAFSEFILKFITRLGNSSKFLPILLQFLTAIYGSYFGAGIGIMMASSIVLSGVSNMQLTIALKNFLGFVINLLGALIFLFSGKVAFNFVLVMMPAFMLGGYLGAVVAKRLNQRTAKAVIVAWGFLLSFVFFIKEFGLL</sequence>
<feature type="transmembrane region" description="Helical" evidence="8">
    <location>
        <begin position="44"/>
        <end position="62"/>
    </location>
</feature>
<dbReference type="STRING" id="75906.THERU_03635"/>
<feature type="transmembrane region" description="Helical" evidence="8">
    <location>
        <begin position="104"/>
        <end position="123"/>
    </location>
</feature>
<reference evidence="9 10" key="1">
    <citation type="submission" date="2013-12" db="EMBL/GenBank/DDBJ databases">
        <authorList>
            <consortium name="DOE Joint Genome Institute"/>
            <person name="Eisen J."/>
            <person name="Huntemann M."/>
            <person name="Han J."/>
            <person name="Chen A."/>
            <person name="Kyrpides N."/>
            <person name="Mavromatis K."/>
            <person name="Markowitz V."/>
            <person name="Palaniappan K."/>
            <person name="Ivanova N."/>
            <person name="Schaumberg A."/>
            <person name="Pati A."/>
            <person name="Liolios K."/>
            <person name="Nordberg H.P."/>
            <person name="Cantor M.N."/>
            <person name="Hua S.X."/>
            <person name="Woyke T."/>
        </authorList>
    </citation>
    <scope>NUCLEOTIDE SEQUENCE [LARGE SCALE GENOMIC DNA]</scope>
    <source>
        <strain evidence="9 10">DSM 23557</strain>
    </source>
</reference>
<keyword evidence="4 8" id="KW-1003">Cell membrane</keyword>
<organism evidence="10">
    <name type="scientific">Thermocrinis ruber</name>
    <dbReference type="NCBI Taxonomy" id="75906"/>
    <lineage>
        <taxon>Bacteria</taxon>
        <taxon>Pseudomonadati</taxon>
        <taxon>Aquificota</taxon>
        <taxon>Aquificia</taxon>
        <taxon>Aquificales</taxon>
        <taxon>Aquificaceae</taxon>
        <taxon>Thermocrinis</taxon>
    </lineage>
</organism>
<evidence type="ECO:0000256" key="2">
    <source>
        <dbReference type="ARBA" id="ARBA00009142"/>
    </source>
</evidence>
<keyword evidence="10" id="KW-1185">Reference proteome</keyword>
<keyword evidence="7 8" id="KW-0472">Membrane</keyword>
<keyword evidence="5 8" id="KW-0812">Transmembrane</keyword>
<evidence type="ECO:0000256" key="6">
    <source>
        <dbReference type="ARBA" id="ARBA00022989"/>
    </source>
</evidence>
<dbReference type="Proteomes" id="UP000018914">
    <property type="component" value="Chromosome"/>
</dbReference>
<dbReference type="OrthoDB" id="9807082at2"/>
<dbReference type="InterPro" id="IPR052017">
    <property type="entry name" value="TSUP"/>
</dbReference>
<dbReference type="KEGG" id="trd:THERU_03635"/>
<feature type="transmembrane region" description="Helical" evidence="8">
    <location>
        <begin position="174"/>
        <end position="192"/>
    </location>
</feature>
<feature type="transmembrane region" description="Helical" evidence="8">
    <location>
        <begin position="6"/>
        <end position="37"/>
    </location>
</feature>
<proteinExistence type="inferred from homology"/>
<keyword evidence="3" id="KW-0813">Transport</keyword>
<dbReference type="PANTHER" id="PTHR30269:SF0">
    <property type="entry name" value="MEMBRANE TRANSPORTER PROTEIN YFCA-RELATED"/>
    <property type="match status" value="1"/>
</dbReference>
<evidence type="ECO:0000313" key="10">
    <source>
        <dbReference type="Proteomes" id="UP000018914"/>
    </source>
</evidence>
<keyword evidence="6 8" id="KW-1133">Transmembrane helix</keyword>
<dbReference type="RefSeq" id="WP_025305910.1">
    <property type="nucleotide sequence ID" value="NZ_CP007028.1"/>
</dbReference>
<name>W0DFW0_9AQUI</name>
<evidence type="ECO:0000256" key="1">
    <source>
        <dbReference type="ARBA" id="ARBA00004651"/>
    </source>
</evidence>
<feature type="transmembrane region" description="Helical" evidence="8">
    <location>
        <begin position="226"/>
        <end position="244"/>
    </location>
</feature>
<comment type="subcellular location">
    <subcellularLocation>
        <location evidence="1 8">Cell membrane</location>
        <topology evidence="1 8">Multi-pass membrane protein</topology>
    </subcellularLocation>
</comment>
<evidence type="ECO:0000256" key="3">
    <source>
        <dbReference type="ARBA" id="ARBA00022448"/>
    </source>
</evidence>
<protein>
    <recommendedName>
        <fullName evidence="8">Probable membrane transporter protein</fullName>
    </recommendedName>
</protein>
<evidence type="ECO:0000313" key="9">
    <source>
        <dbReference type="EMBL" id="AHE95923.1"/>
    </source>
</evidence>
<accession>W0DFW0</accession>
<feature type="transmembrane region" description="Helical" evidence="8">
    <location>
        <begin position="74"/>
        <end position="92"/>
    </location>
</feature>
<dbReference type="AlphaFoldDB" id="W0DFW0"/>
<gene>
    <name evidence="9" type="ORF">THERU_03635</name>
</gene>
<dbReference type="Pfam" id="PF01925">
    <property type="entry name" value="TauE"/>
    <property type="match status" value="1"/>
</dbReference>
<feature type="transmembrane region" description="Helical" evidence="8">
    <location>
        <begin position="135"/>
        <end position="162"/>
    </location>
</feature>
<evidence type="ECO:0000256" key="4">
    <source>
        <dbReference type="ARBA" id="ARBA00022475"/>
    </source>
</evidence>
<dbReference type="PANTHER" id="PTHR30269">
    <property type="entry name" value="TRANSMEMBRANE PROTEIN YFCA"/>
    <property type="match status" value="1"/>
</dbReference>
<feature type="transmembrane region" description="Helical" evidence="8">
    <location>
        <begin position="198"/>
        <end position="219"/>
    </location>
</feature>
<evidence type="ECO:0000256" key="5">
    <source>
        <dbReference type="ARBA" id="ARBA00022692"/>
    </source>
</evidence>
<evidence type="ECO:0000256" key="7">
    <source>
        <dbReference type="ARBA" id="ARBA00023136"/>
    </source>
</evidence>